<dbReference type="RefSeq" id="WP_261988593.1">
    <property type="nucleotide sequence ID" value="NZ_CP120983.1"/>
</dbReference>
<reference evidence="4 5" key="1">
    <citation type="submission" date="2023-03" db="EMBL/GenBank/DDBJ databases">
        <title>Isolation and description of six Streptomyces strains from soil environments, able to metabolize different microbial glucans.</title>
        <authorList>
            <person name="Widen T."/>
            <person name="Larsbrink J."/>
        </authorList>
    </citation>
    <scope>NUCLEOTIDE SEQUENCE [LARGE SCALE GENOMIC DNA]</scope>
    <source>
        <strain evidence="4 5">Alt3</strain>
    </source>
</reference>
<evidence type="ECO:0000256" key="3">
    <source>
        <dbReference type="SAM" id="SignalP"/>
    </source>
</evidence>
<feature type="compositionally biased region" description="Basic and acidic residues" evidence="1">
    <location>
        <begin position="66"/>
        <end position="81"/>
    </location>
</feature>
<dbReference type="Proteomes" id="UP001224433">
    <property type="component" value="Chromosome"/>
</dbReference>
<sequence length="169" mass="16772">MPPGLPASRCVVCLVTAIGVALGPTAWAGEGGGSLSSAPPALLAPAKPSGSPATGTPRSPTAGSSAKERPLAGRSAGEGRARPGRSLSPLEAANSEAAADEVPPDPDPAEVPAFTPPPEAFPEPGRSARLRQAQDGSATRQVRDVSLGSGIALVGLGLAFLGLRMRRAD</sequence>
<evidence type="ECO:0000256" key="1">
    <source>
        <dbReference type="SAM" id="MobiDB-lite"/>
    </source>
</evidence>
<keyword evidence="5" id="KW-1185">Reference proteome</keyword>
<keyword evidence="2" id="KW-0812">Transmembrane</keyword>
<dbReference type="EMBL" id="CP120983">
    <property type="protein sequence ID" value="WLQ65445.1"/>
    <property type="molecule type" value="Genomic_DNA"/>
</dbReference>
<name>A0ABY9JCK3_9ACTN</name>
<feature type="compositionally biased region" description="Low complexity" evidence="1">
    <location>
        <begin position="35"/>
        <end position="53"/>
    </location>
</feature>
<evidence type="ECO:0000313" key="4">
    <source>
        <dbReference type="EMBL" id="WLQ65445.1"/>
    </source>
</evidence>
<accession>A0ABY9JCK3</accession>
<keyword evidence="3" id="KW-0732">Signal</keyword>
<feature type="compositionally biased region" description="Polar residues" evidence="1">
    <location>
        <begin position="54"/>
        <end position="64"/>
    </location>
</feature>
<evidence type="ECO:0000256" key="2">
    <source>
        <dbReference type="SAM" id="Phobius"/>
    </source>
</evidence>
<proteinExistence type="predicted"/>
<organism evidence="4 5">
    <name type="scientific">Streptomyces glycanivorans</name>
    <dbReference type="NCBI Taxonomy" id="3033808"/>
    <lineage>
        <taxon>Bacteria</taxon>
        <taxon>Bacillati</taxon>
        <taxon>Actinomycetota</taxon>
        <taxon>Actinomycetes</taxon>
        <taxon>Kitasatosporales</taxon>
        <taxon>Streptomycetaceae</taxon>
        <taxon>Streptomyces</taxon>
    </lineage>
</organism>
<feature type="signal peptide" evidence="3">
    <location>
        <begin position="1"/>
        <end position="28"/>
    </location>
</feature>
<feature type="chain" id="PRO_5046566488" evidence="3">
    <location>
        <begin position="29"/>
        <end position="169"/>
    </location>
</feature>
<feature type="region of interest" description="Disordered" evidence="1">
    <location>
        <begin position="31"/>
        <end position="143"/>
    </location>
</feature>
<evidence type="ECO:0000313" key="5">
    <source>
        <dbReference type="Proteomes" id="UP001224433"/>
    </source>
</evidence>
<keyword evidence="2" id="KW-0472">Membrane</keyword>
<gene>
    <name evidence="4" type="ORF">P8A20_18440</name>
</gene>
<protein>
    <submittedName>
        <fullName evidence="4">Uncharacterized protein</fullName>
    </submittedName>
</protein>
<feature type="transmembrane region" description="Helical" evidence="2">
    <location>
        <begin position="145"/>
        <end position="163"/>
    </location>
</feature>
<feature type="compositionally biased region" description="Acidic residues" evidence="1">
    <location>
        <begin position="98"/>
        <end position="108"/>
    </location>
</feature>
<keyword evidence="2" id="KW-1133">Transmembrane helix</keyword>